<gene>
    <name evidence="1" type="ORF">K488DRAFT_69987</name>
</gene>
<reference evidence="1" key="2">
    <citation type="journal article" date="2022" name="New Phytol.">
        <title>Evolutionary transition to the ectomycorrhizal habit in the genomes of a hyperdiverse lineage of mushroom-forming fungi.</title>
        <authorList>
            <person name="Looney B."/>
            <person name="Miyauchi S."/>
            <person name="Morin E."/>
            <person name="Drula E."/>
            <person name="Courty P.E."/>
            <person name="Kohler A."/>
            <person name="Kuo A."/>
            <person name="LaButti K."/>
            <person name="Pangilinan J."/>
            <person name="Lipzen A."/>
            <person name="Riley R."/>
            <person name="Andreopoulos W."/>
            <person name="He G."/>
            <person name="Johnson J."/>
            <person name="Nolan M."/>
            <person name="Tritt A."/>
            <person name="Barry K.W."/>
            <person name="Grigoriev I.V."/>
            <person name="Nagy L.G."/>
            <person name="Hibbett D."/>
            <person name="Henrissat B."/>
            <person name="Matheny P.B."/>
            <person name="Labbe J."/>
            <person name="Martin F.M."/>
        </authorList>
    </citation>
    <scope>NUCLEOTIDE SEQUENCE</scope>
    <source>
        <strain evidence="1">EC-137</strain>
    </source>
</reference>
<evidence type="ECO:0000313" key="1">
    <source>
        <dbReference type="EMBL" id="KAI0033294.1"/>
    </source>
</evidence>
<comment type="caution">
    <text evidence="1">The sequence shown here is derived from an EMBL/GenBank/DDBJ whole genome shotgun (WGS) entry which is preliminary data.</text>
</comment>
<name>A0ACB8QN48_9AGAM</name>
<protein>
    <submittedName>
        <fullName evidence="1">Uncharacterized protein</fullName>
    </submittedName>
</protein>
<proteinExistence type="predicted"/>
<evidence type="ECO:0000313" key="2">
    <source>
        <dbReference type="Proteomes" id="UP000814128"/>
    </source>
</evidence>
<dbReference type="Proteomes" id="UP000814128">
    <property type="component" value="Unassembled WGS sequence"/>
</dbReference>
<reference evidence="1" key="1">
    <citation type="submission" date="2021-02" db="EMBL/GenBank/DDBJ databases">
        <authorList>
            <consortium name="DOE Joint Genome Institute"/>
            <person name="Ahrendt S."/>
            <person name="Looney B.P."/>
            <person name="Miyauchi S."/>
            <person name="Morin E."/>
            <person name="Drula E."/>
            <person name="Courty P.E."/>
            <person name="Chicoki N."/>
            <person name="Fauchery L."/>
            <person name="Kohler A."/>
            <person name="Kuo A."/>
            <person name="Labutti K."/>
            <person name="Pangilinan J."/>
            <person name="Lipzen A."/>
            <person name="Riley R."/>
            <person name="Andreopoulos W."/>
            <person name="He G."/>
            <person name="Johnson J."/>
            <person name="Barry K.W."/>
            <person name="Grigoriev I.V."/>
            <person name="Nagy L."/>
            <person name="Hibbett D."/>
            <person name="Henrissat B."/>
            <person name="Matheny P.B."/>
            <person name="Labbe J."/>
            <person name="Martin F."/>
        </authorList>
    </citation>
    <scope>NUCLEOTIDE SEQUENCE</scope>
    <source>
        <strain evidence="1">EC-137</strain>
    </source>
</reference>
<keyword evidence="2" id="KW-1185">Reference proteome</keyword>
<organism evidence="1 2">
    <name type="scientific">Vararia minispora EC-137</name>
    <dbReference type="NCBI Taxonomy" id="1314806"/>
    <lineage>
        <taxon>Eukaryota</taxon>
        <taxon>Fungi</taxon>
        <taxon>Dikarya</taxon>
        <taxon>Basidiomycota</taxon>
        <taxon>Agaricomycotina</taxon>
        <taxon>Agaricomycetes</taxon>
        <taxon>Russulales</taxon>
        <taxon>Lachnocladiaceae</taxon>
        <taxon>Vararia</taxon>
    </lineage>
</organism>
<sequence>MSSYTQRGSLLPPSRPLHSRSPVPPSVQHALDELAGQQLVDRRSAYDGVFKTFVGDTTFSPLSMSALTQEEQYFRRAVEEKIRIKHGRHNASVRNGGSINSELVFRELVEPRTHDDVVVHLESAATKLMNRDILHPWLSERLAFIERQVGRRASYTVPEAVTIRKIRHIFSAPDYANDPPTAARVAALMGEIPTQCEDSHRKLSNYV</sequence>
<dbReference type="EMBL" id="MU273523">
    <property type="protein sequence ID" value="KAI0033294.1"/>
    <property type="molecule type" value="Genomic_DNA"/>
</dbReference>
<accession>A0ACB8QN48</accession>